<feature type="region of interest" description="Disordered" evidence="6">
    <location>
        <begin position="91"/>
        <end position="117"/>
    </location>
</feature>
<comment type="caution">
    <text evidence="8">The sequence shown here is derived from an EMBL/GenBank/DDBJ whole genome shotgun (WGS) entry which is preliminary data.</text>
</comment>
<keyword evidence="8" id="KW-0032">Aminotransferase</keyword>
<dbReference type="Proteomes" id="UP001595721">
    <property type="component" value="Unassembled WGS sequence"/>
</dbReference>
<proteinExistence type="inferred from homology"/>
<gene>
    <name evidence="8" type="ORF">ACFOMH_01885</name>
</gene>
<dbReference type="InterPro" id="IPR004839">
    <property type="entry name" value="Aminotransferase_I/II_large"/>
</dbReference>
<evidence type="ECO:0000259" key="7">
    <source>
        <dbReference type="PROSITE" id="PS50949"/>
    </source>
</evidence>
<keyword evidence="8" id="KW-0808">Transferase</keyword>
<dbReference type="InterPro" id="IPR051446">
    <property type="entry name" value="HTH_trans_reg/aminotransferase"/>
</dbReference>
<evidence type="ECO:0000313" key="9">
    <source>
        <dbReference type="Proteomes" id="UP001595721"/>
    </source>
</evidence>
<dbReference type="PANTHER" id="PTHR46577:SF1">
    <property type="entry name" value="HTH-TYPE TRANSCRIPTIONAL REGULATORY PROTEIN GABR"/>
    <property type="match status" value="1"/>
</dbReference>
<evidence type="ECO:0000256" key="6">
    <source>
        <dbReference type="SAM" id="MobiDB-lite"/>
    </source>
</evidence>
<keyword evidence="3" id="KW-0805">Transcription regulation</keyword>
<keyword evidence="5" id="KW-0804">Transcription</keyword>
<dbReference type="GO" id="GO:0008483">
    <property type="term" value="F:transaminase activity"/>
    <property type="evidence" value="ECO:0007669"/>
    <property type="project" value="UniProtKB-KW"/>
</dbReference>
<sequence length="496" mass="55151">MRIPIEAIFLREAEAPTLQGRLAAAVVRAILESRARPGTLLPSSRKLAQALGMSRMTVTLVYQELVSLGYLETRPRSGIAVAATVPHRRLRPEEFKGQRTDAETAGSPPDWQSWLSDQSSPRRVIRKPPDWQSYLYPFIYGQPDPVLFDHNAWRDCARRALGTRDFGELAADRYGSDDPLLIDYICSNTLPRRGITARPDQVLVTLGAQNGLFLATELLSRADRLAVAEEPGYPDFAETLRRAHSPTTFLPVDQMGLNPDQLPDNARLVIVTPSHHIPTGATMPLERRHELIRRAAAQDFLIIEDDYDFEMSYLAPPAPALKSLDPGGRVIYLGSFSKSLFPGLRIGYMVAPPELIARARALRSIMLRHPPSHLQRITAYFLALGHYDAHIARLRQAFKQRREILEQALDRHGLQIAGAPAAGGSSVWIRGPDGSDSTALALALRPDSVLIEPGAVFFEKPAEPCAYFRLGYGTIADIAIPEGIRRIAARIRRMRF</sequence>
<organism evidence="8 9">
    <name type="scientific">Paracoccus mangrovi</name>
    <dbReference type="NCBI Taxonomy" id="1715645"/>
    <lineage>
        <taxon>Bacteria</taxon>
        <taxon>Pseudomonadati</taxon>
        <taxon>Pseudomonadota</taxon>
        <taxon>Alphaproteobacteria</taxon>
        <taxon>Rhodobacterales</taxon>
        <taxon>Paracoccaceae</taxon>
        <taxon>Paracoccus</taxon>
    </lineage>
</organism>
<dbReference type="InterPro" id="IPR000524">
    <property type="entry name" value="Tscrpt_reg_HTH_GntR"/>
</dbReference>
<protein>
    <submittedName>
        <fullName evidence="8">PLP-dependent aminotransferase family protein</fullName>
    </submittedName>
</protein>
<dbReference type="Gene3D" id="3.40.640.10">
    <property type="entry name" value="Type I PLP-dependent aspartate aminotransferase-like (Major domain)"/>
    <property type="match status" value="1"/>
</dbReference>
<dbReference type="CDD" id="cd00609">
    <property type="entry name" value="AAT_like"/>
    <property type="match status" value="1"/>
</dbReference>
<dbReference type="SMART" id="SM00345">
    <property type="entry name" value="HTH_GNTR"/>
    <property type="match status" value="1"/>
</dbReference>
<evidence type="ECO:0000313" key="8">
    <source>
        <dbReference type="EMBL" id="MFC3526906.1"/>
    </source>
</evidence>
<dbReference type="Pfam" id="PF00155">
    <property type="entry name" value="Aminotran_1_2"/>
    <property type="match status" value="1"/>
</dbReference>
<accession>A0ABV7R3X4</accession>
<dbReference type="PANTHER" id="PTHR46577">
    <property type="entry name" value="HTH-TYPE TRANSCRIPTIONAL REGULATORY PROTEIN GABR"/>
    <property type="match status" value="1"/>
</dbReference>
<dbReference type="InterPro" id="IPR036390">
    <property type="entry name" value="WH_DNA-bd_sf"/>
</dbReference>
<keyword evidence="4" id="KW-0238">DNA-binding</keyword>
<dbReference type="CDD" id="cd07377">
    <property type="entry name" value="WHTH_GntR"/>
    <property type="match status" value="1"/>
</dbReference>
<dbReference type="Pfam" id="PF00392">
    <property type="entry name" value="GntR"/>
    <property type="match status" value="1"/>
</dbReference>
<dbReference type="PROSITE" id="PS50949">
    <property type="entry name" value="HTH_GNTR"/>
    <property type="match status" value="1"/>
</dbReference>
<feature type="domain" description="HTH gntR-type" evidence="7">
    <location>
        <begin position="16"/>
        <end position="84"/>
    </location>
</feature>
<dbReference type="InterPro" id="IPR015424">
    <property type="entry name" value="PyrdxlP-dep_Trfase"/>
</dbReference>
<keyword evidence="2" id="KW-0663">Pyridoxal phosphate</keyword>
<dbReference type="RefSeq" id="WP_377742245.1">
    <property type="nucleotide sequence ID" value="NZ_JBHRXJ010000001.1"/>
</dbReference>
<evidence type="ECO:0000256" key="3">
    <source>
        <dbReference type="ARBA" id="ARBA00023015"/>
    </source>
</evidence>
<reference evidence="9" key="1">
    <citation type="journal article" date="2019" name="Int. J. Syst. Evol. Microbiol.">
        <title>The Global Catalogue of Microorganisms (GCM) 10K type strain sequencing project: providing services to taxonomists for standard genome sequencing and annotation.</title>
        <authorList>
            <consortium name="The Broad Institute Genomics Platform"/>
            <consortium name="The Broad Institute Genome Sequencing Center for Infectious Disease"/>
            <person name="Wu L."/>
            <person name="Ma J."/>
        </authorList>
    </citation>
    <scope>NUCLEOTIDE SEQUENCE [LARGE SCALE GENOMIC DNA]</scope>
    <source>
        <strain evidence="9">KCTC 42899</strain>
    </source>
</reference>
<evidence type="ECO:0000256" key="1">
    <source>
        <dbReference type="ARBA" id="ARBA00005384"/>
    </source>
</evidence>
<dbReference type="InterPro" id="IPR036388">
    <property type="entry name" value="WH-like_DNA-bd_sf"/>
</dbReference>
<dbReference type="Gene3D" id="1.10.10.10">
    <property type="entry name" value="Winged helix-like DNA-binding domain superfamily/Winged helix DNA-binding domain"/>
    <property type="match status" value="1"/>
</dbReference>
<name>A0ABV7R3X4_9RHOB</name>
<evidence type="ECO:0000256" key="4">
    <source>
        <dbReference type="ARBA" id="ARBA00023125"/>
    </source>
</evidence>
<dbReference type="InterPro" id="IPR015421">
    <property type="entry name" value="PyrdxlP-dep_Trfase_major"/>
</dbReference>
<comment type="similarity">
    <text evidence="1">In the C-terminal section; belongs to the class-I pyridoxal-phosphate-dependent aminotransferase family.</text>
</comment>
<feature type="compositionally biased region" description="Basic and acidic residues" evidence="6">
    <location>
        <begin position="91"/>
        <end position="102"/>
    </location>
</feature>
<dbReference type="SUPFAM" id="SSF46785">
    <property type="entry name" value="Winged helix' DNA-binding domain"/>
    <property type="match status" value="1"/>
</dbReference>
<dbReference type="EMBL" id="JBHRXJ010000001">
    <property type="protein sequence ID" value="MFC3526906.1"/>
    <property type="molecule type" value="Genomic_DNA"/>
</dbReference>
<evidence type="ECO:0000256" key="5">
    <source>
        <dbReference type="ARBA" id="ARBA00023163"/>
    </source>
</evidence>
<dbReference type="SUPFAM" id="SSF53383">
    <property type="entry name" value="PLP-dependent transferases"/>
    <property type="match status" value="1"/>
</dbReference>
<evidence type="ECO:0000256" key="2">
    <source>
        <dbReference type="ARBA" id="ARBA00022898"/>
    </source>
</evidence>
<keyword evidence="9" id="KW-1185">Reference proteome</keyword>